<gene>
    <name evidence="7" type="ORF">D6T64_07030</name>
    <name evidence="6" type="ORF">D6T64_09995</name>
</gene>
<dbReference type="AlphaFoldDB" id="A0A3A5MKH4"/>
<dbReference type="EMBL" id="QZVS01000081">
    <property type="protein sequence ID" value="RJT88679.1"/>
    <property type="molecule type" value="Genomic_DNA"/>
</dbReference>
<evidence type="ECO:0000313" key="7">
    <source>
        <dbReference type="EMBL" id="RJT89441.1"/>
    </source>
</evidence>
<dbReference type="PANTHER" id="PTHR33823">
    <property type="entry name" value="RNA POLYMERASE-BINDING TRANSCRIPTION FACTOR DKSA-RELATED"/>
    <property type="match status" value="1"/>
</dbReference>
<proteinExistence type="predicted"/>
<feature type="zinc finger region" description="dksA C4-type" evidence="4">
    <location>
        <begin position="95"/>
        <end position="119"/>
    </location>
</feature>
<evidence type="ECO:0000256" key="4">
    <source>
        <dbReference type="PROSITE-ProRule" id="PRU00510"/>
    </source>
</evidence>
<accession>A0A3A5MKH4</accession>
<evidence type="ECO:0000259" key="5">
    <source>
        <dbReference type="Pfam" id="PF01258"/>
    </source>
</evidence>
<protein>
    <submittedName>
        <fullName evidence="7">Molecular chaperone DnaK</fullName>
    </submittedName>
</protein>
<reference evidence="7 8" key="1">
    <citation type="submission" date="2018-09" db="EMBL/GenBank/DDBJ databases">
        <title>Novel species of Cryobacterium.</title>
        <authorList>
            <person name="Liu Q."/>
            <person name="Xin Y.-H."/>
        </authorList>
    </citation>
    <scope>NUCLEOTIDE SEQUENCE [LARGE SCALE GENOMIC DNA]</scope>
    <source>
        <strain evidence="7 8">Hh39</strain>
    </source>
</reference>
<dbReference type="InterPro" id="IPR037187">
    <property type="entry name" value="DnaK_N"/>
</dbReference>
<sequence length="129" mass="14212">MPLTPLTPDELHAFNLLLTEHRTEITDKIQALADTFAGVQGARGDGSTDGAHDAEASSLRTEWSRMSKFQGEFEVELGAIDRALARVADGSYGFCTRAGERIGQERLEYRPAAELCIACARQLESSRRR</sequence>
<evidence type="ECO:0000256" key="2">
    <source>
        <dbReference type="ARBA" id="ARBA00022771"/>
    </source>
</evidence>
<dbReference type="OrthoDB" id="1121111at2"/>
<dbReference type="SUPFAM" id="SSF57716">
    <property type="entry name" value="Glucocorticoid receptor-like (DNA-binding domain)"/>
    <property type="match status" value="1"/>
</dbReference>
<evidence type="ECO:0000313" key="8">
    <source>
        <dbReference type="Proteomes" id="UP000272015"/>
    </source>
</evidence>
<keyword evidence="3" id="KW-0862">Zinc</keyword>
<feature type="domain" description="Zinc finger DksA/TraR C4-type" evidence="5">
    <location>
        <begin position="90"/>
        <end position="123"/>
    </location>
</feature>
<dbReference type="Gene3D" id="1.20.120.910">
    <property type="entry name" value="DksA, coiled-coil domain"/>
    <property type="match status" value="1"/>
</dbReference>
<comment type="caution">
    <text evidence="7">The sequence shown here is derived from an EMBL/GenBank/DDBJ whole genome shotgun (WGS) entry which is preliminary data.</text>
</comment>
<dbReference type="GO" id="GO:0008270">
    <property type="term" value="F:zinc ion binding"/>
    <property type="evidence" value="ECO:0007669"/>
    <property type="project" value="UniProtKB-KW"/>
</dbReference>
<keyword evidence="1" id="KW-0479">Metal-binding</keyword>
<dbReference type="Proteomes" id="UP000272015">
    <property type="component" value="Unassembled WGS sequence"/>
</dbReference>
<keyword evidence="8" id="KW-1185">Reference proteome</keyword>
<dbReference type="RefSeq" id="WP_119973584.1">
    <property type="nucleotide sequence ID" value="NZ_JBHSQA010000005.1"/>
</dbReference>
<dbReference type="EMBL" id="QZVS01000073">
    <property type="protein sequence ID" value="RJT89441.1"/>
    <property type="molecule type" value="Genomic_DNA"/>
</dbReference>
<dbReference type="Pfam" id="PF01258">
    <property type="entry name" value="zf-dskA_traR"/>
    <property type="match status" value="1"/>
</dbReference>
<organism evidence="7 8">
    <name type="scientific">Cryobacterium melibiosiphilum</name>
    <dbReference type="NCBI Taxonomy" id="995039"/>
    <lineage>
        <taxon>Bacteria</taxon>
        <taxon>Bacillati</taxon>
        <taxon>Actinomycetota</taxon>
        <taxon>Actinomycetes</taxon>
        <taxon>Micrococcales</taxon>
        <taxon>Microbacteriaceae</taxon>
        <taxon>Cryobacterium</taxon>
    </lineage>
</organism>
<evidence type="ECO:0000256" key="1">
    <source>
        <dbReference type="ARBA" id="ARBA00022723"/>
    </source>
</evidence>
<name>A0A3A5MKH4_9MICO</name>
<evidence type="ECO:0000256" key="3">
    <source>
        <dbReference type="ARBA" id="ARBA00022833"/>
    </source>
</evidence>
<dbReference type="PROSITE" id="PS51128">
    <property type="entry name" value="ZF_DKSA_2"/>
    <property type="match status" value="1"/>
</dbReference>
<dbReference type="InterPro" id="IPR000962">
    <property type="entry name" value="Znf_DskA_TraR"/>
</dbReference>
<evidence type="ECO:0000313" key="6">
    <source>
        <dbReference type="EMBL" id="RJT88679.1"/>
    </source>
</evidence>
<dbReference type="SUPFAM" id="SSF109635">
    <property type="entry name" value="DnaK suppressor protein DksA, alpha-hairpin domain"/>
    <property type="match status" value="1"/>
</dbReference>
<dbReference type="PANTHER" id="PTHR33823:SF2">
    <property type="entry name" value="RNA POLYMERASE-BINDING TRANSCRIPTION FACTOR DKSA"/>
    <property type="match status" value="1"/>
</dbReference>
<keyword evidence="2" id="KW-0863">Zinc-finger</keyword>